<comment type="caution">
    <text evidence="1">The sequence shown here is derived from an EMBL/GenBank/DDBJ whole genome shotgun (WGS) entry which is preliminary data.</text>
</comment>
<evidence type="ECO:0008006" key="3">
    <source>
        <dbReference type="Google" id="ProtNLM"/>
    </source>
</evidence>
<organism evidence="1 2">
    <name type="scientific">Aliarcobacter butzleri L348</name>
    <dbReference type="NCBI Taxonomy" id="1447256"/>
    <lineage>
        <taxon>Bacteria</taxon>
        <taxon>Pseudomonadati</taxon>
        <taxon>Campylobacterota</taxon>
        <taxon>Epsilonproteobacteria</taxon>
        <taxon>Campylobacterales</taxon>
        <taxon>Arcobacteraceae</taxon>
        <taxon>Aliarcobacter</taxon>
    </lineage>
</organism>
<gene>
    <name evidence="1" type="ORF">AA20_07730</name>
</gene>
<evidence type="ECO:0000313" key="1">
    <source>
        <dbReference type="EMBL" id="KLD98843.1"/>
    </source>
</evidence>
<sequence length="188" mass="22375">MIETLKKMFSPKEDTKIDEFEIFLEILESYMKTNHPRIKIDYSVSKHFENETNLKVRKSLMIENIVKQFQNFEYIKTTQKSIQKDKLWNGYNLNSATNFKYPVDWLKRKEFVYRRDEGCCNRCGKFLAELTDVHTAFAKEIKDGGTYHFENIIILCFDCYKIVDFNQNDSKGNLHISLNDKLLDLVKN</sequence>
<name>A0A0G9JX28_9BACT</name>
<dbReference type="AlphaFoldDB" id="A0A0G9JX28"/>
<protein>
    <recommendedName>
        <fullName evidence="3">HNH endonuclease</fullName>
    </recommendedName>
</protein>
<dbReference type="EMBL" id="JAIQ01000111">
    <property type="protein sequence ID" value="KLD98843.1"/>
    <property type="molecule type" value="Genomic_DNA"/>
</dbReference>
<evidence type="ECO:0000313" key="2">
    <source>
        <dbReference type="Proteomes" id="UP000035514"/>
    </source>
</evidence>
<reference evidence="1 2" key="1">
    <citation type="submission" date="2014-01" db="EMBL/GenBank/DDBJ databases">
        <title>Development of a Comparative Genomic Fingerprinting Assay for High Resolution Genotyping of Arcobacter butzleri.</title>
        <authorList>
            <person name="Webb A.L."/>
            <person name="Inglis G.D."/>
            <person name="Kruczkiewicz P."/>
            <person name="Selinger L.B."/>
            <person name="Taboada E.N."/>
        </authorList>
    </citation>
    <scope>NUCLEOTIDE SEQUENCE [LARGE SCALE GENOMIC DNA]</scope>
    <source>
        <strain evidence="1 2">L348</strain>
    </source>
</reference>
<accession>A0A0G9JX28</accession>
<proteinExistence type="predicted"/>
<dbReference type="PATRIC" id="fig|1447256.3.peg.1507"/>
<dbReference type="RefSeq" id="WP_046996867.1">
    <property type="nucleotide sequence ID" value="NZ_JAIQ01000111.1"/>
</dbReference>
<dbReference type="Proteomes" id="UP000035514">
    <property type="component" value="Unassembled WGS sequence"/>
</dbReference>